<evidence type="ECO:0000313" key="3">
    <source>
        <dbReference type="Ensembl" id="ENSMGAP00000025092.1"/>
    </source>
</evidence>
<dbReference type="InterPro" id="IPR039718">
    <property type="entry name" value="Rrm1"/>
</dbReference>
<dbReference type="InterPro" id="IPR000788">
    <property type="entry name" value="RNR_lg_C"/>
</dbReference>
<reference evidence="3" key="3">
    <citation type="submission" date="2025-09" db="UniProtKB">
        <authorList>
            <consortium name="Ensembl"/>
        </authorList>
    </citation>
    <scope>IDENTIFICATION</scope>
</reference>
<dbReference type="PANTHER" id="PTHR11573:SF6">
    <property type="entry name" value="RIBONUCLEOSIDE-DIPHOSPHATE REDUCTASE LARGE SUBUNIT"/>
    <property type="match status" value="1"/>
</dbReference>
<dbReference type="GO" id="GO:0004748">
    <property type="term" value="F:ribonucleoside-diphosphate reductase activity, thioredoxin disulfide as acceptor"/>
    <property type="evidence" value="ECO:0007669"/>
    <property type="project" value="TreeGrafter"/>
</dbReference>
<organism evidence="3 4">
    <name type="scientific">Meleagris gallopavo</name>
    <name type="common">Wild turkey</name>
    <dbReference type="NCBI Taxonomy" id="9103"/>
    <lineage>
        <taxon>Eukaryota</taxon>
        <taxon>Metazoa</taxon>
        <taxon>Chordata</taxon>
        <taxon>Craniata</taxon>
        <taxon>Vertebrata</taxon>
        <taxon>Euteleostomi</taxon>
        <taxon>Archelosauria</taxon>
        <taxon>Archosauria</taxon>
        <taxon>Dinosauria</taxon>
        <taxon>Saurischia</taxon>
        <taxon>Theropoda</taxon>
        <taxon>Coelurosauria</taxon>
        <taxon>Aves</taxon>
        <taxon>Neognathae</taxon>
        <taxon>Galloanserae</taxon>
        <taxon>Galliformes</taxon>
        <taxon>Phasianidae</taxon>
        <taxon>Meleagridinae</taxon>
        <taxon>Meleagris</taxon>
    </lineage>
</organism>
<keyword evidence="4" id="KW-1185">Reference proteome</keyword>
<reference evidence="3" key="2">
    <citation type="submission" date="2025-08" db="UniProtKB">
        <authorList>
            <consortium name="Ensembl"/>
        </authorList>
    </citation>
    <scope>IDENTIFICATION</scope>
</reference>
<sequence length="69" mass="7247">MLSNLDYLDIAQLSKHAGGIGVAYSRVRSRGSLIRGTNGVSSGIVPWLKTLDSSVGAVNQSGKRKGRCS</sequence>
<comment type="similarity">
    <text evidence="1">Belongs to the ribonucleoside diphosphate reductase large chain family.</text>
</comment>
<dbReference type="Pfam" id="PF02867">
    <property type="entry name" value="Ribonuc_red_lgC"/>
    <property type="match status" value="1"/>
</dbReference>
<dbReference type="SUPFAM" id="SSF51998">
    <property type="entry name" value="PFL-like glycyl radical enzymes"/>
    <property type="match status" value="1"/>
</dbReference>
<reference evidence="3" key="1">
    <citation type="journal article" date="2010" name="PLoS Biol.">
        <title>Multi-platform next-generation sequencing of the domestic turkey (Meleagris gallopavo): genome assembly and analysis.</title>
        <authorList>
            <person name="Dalloul R.A."/>
            <person name="Long J.A."/>
            <person name="Zimin A.V."/>
            <person name="Aslam L."/>
            <person name="Beal K."/>
            <person name="Blomberg L.A."/>
            <person name="Bouffard P."/>
            <person name="Burt D.W."/>
            <person name="Crasta O."/>
            <person name="Crooijmans R.P."/>
            <person name="Cooper K."/>
            <person name="Coulombe R.A."/>
            <person name="De S."/>
            <person name="Delany M.E."/>
            <person name="Dodgson J.B."/>
            <person name="Dong J.J."/>
            <person name="Evans C."/>
            <person name="Frederickson K.M."/>
            <person name="Flicek P."/>
            <person name="Florea L."/>
            <person name="Folkerts O."/>
            <person name="Groenen M.A."/>
            <person name="Harkins T.T."/>
            <person name="Herrero J."/>
            <person name="Hoffmann S."/>
            <person name="Megens H.J."/>
            <person name="Jiang A."/>
            <person name="de Jong P."/>
            <person name="Kaiser P."/>
            <person name="Kim H."/>
            <person name="Kim K.W."/>
            <person name="Kim S."/>
            <person name="Langenberger D."/>
            <person name="Lee M.K."/>
            <person name="Lee T."/>
            <person name="Mane S."/>
            <person name="Marcais G."/>
            <person name="Marz M."/>
            <person name="McElroy A.P."/>
            <person name="Modise T."/>
            <person name="Nefedov M."/>
            <person name="Notredame C."/>
            <person name="Paton I.R."/>
            <person name="Payne W.S."/>
            <person name="Pertea G."/>
            <person name="Prickett D."/>
            <person name="Puiu D."/>
            <person name="Qioa D."/>
            <person name="Raineri E."/>
            <person name="Ruffier M."/>
            <person name="Salzberg S.L."/>
            <person name="Schatz M.C."/>
            <person name="Scheuring C."/>
            <person name="Schmidt C.J."/>
            <person name="Schroeder S."/>
            <person name="Searle S.M."/>
            <person name="Smith E.J."/>
            <person name="Smith J."/>
            <person name="Sonstegard T.S."/>
            <person name="Stadler P.F."/>
            <person name="Tafer H."/>
            <person name="Tu Z.J."/>
            <person name="Van Tassell C.P."/>
            <person name="Vilella A.J."/>
            <person name="Williams K.P."/>
            <person name="Yorke J.A."/>
            <person name="Zhang L."/>
            <person name="Zhang H.B."/>
            <person name="Zhang X."/>
            <person name="Zhang Y."/>
            <person name="Reed K.M."/>
        </authorList>
    </citation>
    <scope>NUCLEOTIDE SEQUENCE [LARGE SCALE GENOMIC DNA]</scope>
</reference>
<accession>A0A803XZZ5</accession>
<dbReference type="PANTHER" id="PTHR11573">
    <property type="entry name" value="RIBONUCLEOSIDE-DIPHOSPHATE REDUCTASE LARGE CHAIN"/>
    <property type="match status" value="1"/>
</dbReference>
<dbReference type="Proteomes" id="UP000001645">
    <property type="component" value="Unplaced"/>
</dbReference>
<dbReference type="GO" id="GO:0005971">
    <property type="term" value="C:ribonucleoside-diphosphate reductase complex"/>
    <property type="evidence" value="ECO:0007669"/>
    <property type="project" value="TreeGrafter"/>
</dbReference>
<protein>
    <recommendedName>
        <fullName evidence="2">Ribonucleotide reductase large subunit C-terminal domain-containing protein</fullName>
    </recommendedName>
</protein>
<evidence type="ECO:0000259" key="2">
    <source>
        <dbReference type="Pfam" id="PF02867"/>
    </source>
</evidence>
<name>A0A803XZZ5_MELGA</name>
<dbReference type="AlphaFoldDB" id="A0A803XZZ5"/>
<proteinExistence type="inferred from homology"/>
<dbReference type="InParanoid" id="A0A803XZZ5"/>
<dbReference type="GO" id="GO:0009263">
    <property type="term" value="P:deoxyribonucleotide biosynthetic process"/>
    <property type="evidence" value="ECO:0007669"/>
    <property type="project" value="TreeGrafter"/>
</dbReference>
<dbReference type="GO" id="GO:0005524">
    <property type="term" value="F:ATP binding"/>
    <property type="evidence" value="ECO:0007669"/>
    <property type="project" value="TreeGrafter"/>
</dbReference>
<evidence type="ECO:0000256" key="1">
    <source>
        <dbReference type="ARBA" id="ARBA00010406"/>
    </source>
</evidence>
<feature type="domain" description="Ribonucleotide reductase large subunit C-terminal" evidence="2">
    <location>
        <begin position="9"/>
        <end position="66"/>
    </location>
</feature>
<dbReference type="Ensembl" id="ENSMGAT00000036532.1">
    <property type="protein sequence ID" value="ENSMGAP00000025092.1"/>
    <property type="gene ID" value="ENSMGAG00000022355.1"/>
</dbReference>
<dbReference type="Gene3D" id="3.20.70.20">
    <property type="match status" value="1"/>
</dbReference>
<evidence type="ECO:0000313" key="4">
    <source>
        <dbReference type="Proteomes" id="UP000001645"/>
    </source>
</evidence>